<dbReference type="Proteomes" id="UP001523392">
    <property type="component" value="Unassembled WGS sequence"/>
</dbReference>
<sequence length="79" mass="8843">MDATATALPATALPHLPALPARGLLRRLRWWWLRRRSDAILRSLAARHHRPAAPKPAEPGWEARITAIVPGFGLLRLSR</sequence>
<dbReference type="RefSeq" id="WP_252952524.1">
    <property type="nucleotide sequence ID" value="NZ_JAFIRR010000039.1"/>
</dbReference>
<protein>
    <submittedName>
        <fullName evidence="1">Uncharacterized protein</fullName>
    </submittedName>
</protein>
<keyword evidence="2" id="KW-1185">Reference proteome</keyword>
<dbReference type="EMBL" id="JAFIRR010000039">
    <property type="protein sequence ID" value="MCO6415912.1"/>
    <property type="molecule type" value="Genomic_DNA"/>
</dbReference>
<comment type="caution">
    <text evidence="1">The sequence shown here is derived from an EMBL/GenBank/DDBJ whole genome shotgun (WGS) entry which is preliminary data.</text>
</comment>
<gene>
    <name evidence="1" type="ORF">JYK14_06940</name>
</gene>
<proteinExistence type="predicted"/>
<evidence type="ECO:0000313" key="1">
    <source>
        <dbReference type="EMBL" id="MCO6415912.1"/>
    </source>
</evidence>
<organism evidence="1 2">
    <name type="scientific">Siccirubricoccus soli</name>
    <dbReference type="NCBI Taxonomy" id="2899147"/>
    <lineage>
        <taxon>Bacteria</taxon>
        <taxon>Pseudomonadati</taxon>
        <taxon>Pseudomonadota</taxon>
        <taxon>Alphaproteobacteria</taxon>
        <taxon>Acetobacterales</taxon>
        <taxon>Roseomonadaceae</taxon>
        <taxon>Siccirubricoccus</taxon>
    </lineage>
</organism>
<reference evidence="1 2" key="1">
    <citation type="submission" date="2021-12" db="EMBL/GenBank/DDBJ databases">
        <title>Siccirubricoccus leaddurans sp. nov., a high concentration Zn2+ tolerance bacterium.</title>
        <authorList>
            <person name="Cao Y."/>
        </authorList>
    </citation>
    <scope>NUCLEOTIDE SEQUENCE [LARGE SCALE GENOMIC DNA]</scope>
    <source>
        <strain evidence="1 2">KC 17139</strain>
    </source>
</reference>
<name>A0ABT1D1W1_9PROT</name>
<accession>A0ABT1D1W1</accession>
<evidence type="ECO:0000313" key="2">
    <source>
        <dbReference type="Proteomes" id="UP001523392"/>
    </source>
</evidence>